<feature type="transmembrane region" description="Helical" evidence="7">
    <location>
        <begin position="453"/>
        <end position="473"/>
    </location>
</feature>
<dbReference type="PIRSF" id="PIRSF006603">
    <property type="entry name" value="DinF"/>
    <property type="match status" value="1"/>
</dbReference>
<feature type="transmembrane region" description="Helical" evidence="7">
    <location>
        <begin position="229"/>
        <end position="250"/>
    </location>
</feature>
<feature type="transmembrane region" description="Helical" evidence="7">
    <location>
        <begin position="171"/>
        <end position="191"/>
    </location>
</feature>
<dbReference type="AlphaFoldDB" id="A0AB39XI75"/>
<dbReference type="CDD" id="cd13148">
    <property type="entry name" value="MATE_like_3"/>
    <property type="match status" value="1"/>
</dbReference>
<feature type="transmembrane region" description="Helical" evidence="7">
    <location>
        <begin position="319"/>
        <end position="339"/>
    </location>
</feature>
<dbReference type="PANTHER" id="PTHR43549:SF3">
    <property type="entry name" value="MULTIDRUG RESISTANCE PROTEIN YPNP-RELATED"/>
    <property type="match status" value="1"/>
</dbReference>
<feature type="transmembrane region" description="Helical" evidence="7">
    <location>
        <begin position="425"/>
        <end position="447"/>
    </location>
</feature>
<keyword evidence="5 7" id="KW-1133">Transmembrane helix</keyword>
<organism evidence="8">
    <name type="scientific">Bradyrhizobium sp. LLZ17</name>
    <dbReference type="NCBI Taxonomy" id="3239388"/>
    <lineage>
        <taxon>Bacteria</taxon>
        <taxon>Pseudomonadati</taxon>
        <taxon>Pseudomonadota</taxon>
        <taxon>Alphaproteobacteria</taxon>
        <taxon>Hyphomicrobiales</taxon>
        <taxon>Nitrobacteraceae</taxon>
        <taxon>Bradyrhizobium</taxon>
    </lineage>
</organism>
<dbReference type="NCBIfam" id="TIGR00797">
    <property type="entry name" value="matE"/>
    <property type="match status" value="1"/>
</dbReference>
<evidence type="ECO:0000256" key="1">
    <source>
        <dbReference type="ARBA" id="ARBA00004429"/>
    </source>
</evidence>
<name>A0AB39XI75_9BRAD</name>
<feature type="transmembrane region" description="Helical" evidence="7">
    <location>
        <begin position="393"/>
        <end position="413"/>
    </location>
</feature>
<dbReference type="EMBL" id="CP165734">
    <property type="protein sequence ID" value="XDV57106.1"/>
    <property type="molecule type" value="Genomic_DNA"/>
</dbReference>
<gene>
    <name evidence="8" type="ORF">AB8Z38_31775</name>
</gene>
<dbReference type="Pfam" id="PF01554">
    <property type="entry name" value="MatE"/>
    <property type="match status" value="2"/>
</dbReference>
<comment type="subcellular location">
    <subcellularLocation>
        <location evidence="1">Cell inner membrane</location>
        <topology evidence="1">Multi-pass membrane protein</topology>
    </subcellularLocation>
</comment>
<keyword evidence="6 7" id="KW-0472">Membrane</keyword>
<evidence type="ECO:0000256" key="6">
    <source>
        <dbReference type="ARBA" id="ARBA00023136"/>
    </source>
</evidence>
<keyword evidence="2" id="KW-0813">Transport</keyword>
<dbReference type="RefSeq" id="WP_369721536.1">
    <property type="nucleotide sequence ID" value="NZ_CP165734.1"/>
</dbReference>
<evidence type="ECO:0000256" key="3">
    <source>
        <dbReference type="ARBA" id="ARBA00022475"/>
    </source>
</evidence>
<evidence type="ECO:0000256" key="7">
    <source>
        <dbReference type="SAM" id="Phobius"/>
    </source>
</evidence>
<dbReference type="GO" id="GO:0005886">
    <property type="term" value="C:plasma membrane"/>
    <property type="evidence" value="ECO:0007669"/>
    <property type="project" value="UniProtKB-SubCell"/>
</dbReference>
<dbReference type="GO" id="GO:0015297">
    <property type="term" value="F:antiporter activity"/>
    <property type="evidence" value="ECO:0007669"/>
    <property type="project" value="InterPro"/>
</dbReference>
<accession>A0AB39XI75</accession>
<dbReference type="InterPro" id="IPR052031">
    <property type="entry name" value="Membrane_Transporter-Flippase"/>
</dbReference>
<feature type="transmembrane region" description="Helical" evidence="7">
    <location>
        <begin position="83"/>
        <end position="106"/>
    </location>
</feature>
<feature type="transmembrane region" description="Helical" evidence="7">
    <location>
        <begin position="351"/>
        <end position="373"/>
    </location>
</feature>
<dbReference type="PANTHER" id="PTHR43549">
    <property type="entry name" value="MULTIDRUG RESISTANCE PROTEIN YPNP-RELATED"/>
    <property type="match status" value="1"/>
</dbReference>
<feature type="transmembrane region" description="Helical" evidence="7">
    <location>
        <begin position="127"/>
        <end position="151"/>
    </location>
</feature>
<dbReference type="InterPro" id="IPR048279">
    <property type="entry name" value="MdtK-like"/>
</dbReference>
<dbReference type="InterPro" id="IPR002528">
    <property type="entry name" value="MATE_fam"/>
</dbReference>
<dbReference type="GO" id="GO:0042910">
    <property type="term" value="F:xenobiotic transmembrane transporter activity"/>
    <property type="evidence" value="ECO:0007669"/>
    <property type="project" value="InterPro"/>
</dbReference>
<evidence type="ECO:0000256" key="5">
    <source>
        <dbReference type="ARBA" id="ARBA00022989"/>
    </source>
</evidence>
<feature type="transmembrane region" description="Helical" evidence="7">
    <location>
        <begin position="287"/>
        <end position="313"/>
    </location>
</feature>
<sequence>MSVEDVAASPLSVAQPLARAAAPVRSATPAAQGPSDRTRAALLTAPILPTLLKLALPTVTVLVAQTAVNIAEAYYVGYLGTDALAGAALVFPIFMLMAMMSNGGFGSGVASSVARAIGAGRREDAEAALFHAVVLAIIAGGLFTLGAVLGGPALFRTLGGRGGALSAAITYSNYLFAGAIPVWIVNLQAAALRGSGNVKVPALVTLIGAIVTIPVSPLLIFGYGPVPSLGIGGAGIAFGLYYGAAMLFLLRYMSTGASGLTLRIVRLRARVFADMLKVGIPTALNAVLSNLTVILVTGAVGLFGTSALAGYGIASRLDYIMIPLLFGISTATLTMVGVNMGAGQTARAQKIGWVSGVAGMIMTGTIGLLVAIFPTAWLNLFTHDAEVVNEGMTYLRIVAPAYAALGFGFVTSFAAQGTGRAMGPLVGAFARVLIAAGGGWIVVAGFGAGMTGLATMVTLSFVAYAGICVMMMLSPSTWRADQRASRGS</sequence>
<protein>
    <submittedName>
        <fullName evidence="8">MATE family efflux transporter</fullName>
    </submittedName>
</protein>
<keyword evidence="3" id="KW-1003">Cell membrane</keyword>
<evidence type="ECO:0000313" key="8">
    <source>
        <dbReference type="EMBL" id="XDV57106.1"/>
    </source>
</evidence>
<proteinExistence type="predicted"/>
<keyword evidence="4 7" id="KW-0812">Transmembrane</keyword>
<feature type="transmembrane region" description="Helical" evidence="7">
    <location>
        <begin position="203"/>
        <end position="223"/>
    </location>
</feature>
<evidence type="ECO:0000256" key="4">
    <source>
        <dbReference type="ARBA" id="ARBA00022692"/>
    </source>
</evidence>
<reference evidence="8" key="1">
    <citation type="submission" date="2024-08" db="EMBL/GenBank/DDBJ databases">
        <authorList>
            <person name="Chaddad Z."/>
            <person name="Lamrabet M."/>
            <person name="Bouhnik O."/>
            <person name="Alami S."/>
            <person name="Wipf D."/>
            <person name="Courty P.E."/>
            <person name="Missbah El Idrissi M."/>
        </authorList>
    </citation>
    <scope>NUCLEOTIDE SEQUENCE</scope>
    <source>
        <strain evidence="8">LLZ17</strain>
    </source>
</reference>
<evidence type="ECO:0000256" key="2">
    <source>
        <dbReference type="ARBA" id="ARBA00022448"/>
    </source>
</evidence>